<organism evidence="3 4">
    <name type="scientific">Prorocentrum cordatum</name>
    <dbReference type="NCBI Taxonomy" id="2364126"/>
    <lineage>
        <taxon>Eukaryota</taxon>
        <taxon>Sar</taxon>
        <taxon>Alveolata</taxon>
        <taxon>Dinophyceae</taxon>
        <taxon>Prorocentrales</taxon>
        <taxon>Prorocentraceae</taxon>
        <taxon>Prorocentrum</taxon>
    </lineage>
</organism>
<feature type="region of interest" description="Disordered" evidence="1">
    <location>
        <begin position="77"/>
        <end position="119"/>
    </location>
</feature>
<feature type="region of interest" description="Disordered" evidence="1">
    <location>
        <begin position="1"/>
        <end position="50"/>
    </location>
</feature>
<dbReference type="CDD" id="cd12277">
    <property type="entry name" value="RRM3_MEI2_EAR1_like"/>
    <property type="match status" value="1"/>
</dbReference>
<gene>
    <name evidence="3" type="ORF">PCOR1329_LOCUS49414</name>
</gene>
<evidence type="ECO:0000256" key="1">
    <source>
        <dbReference type="SAM" id="MobiDB-lite"/>
    </source>
</evidence>
<accession>A0ABN9UM90</accession>
<sequence>MARPPGEASPPPPAGAGRSGAAVVPCGPPAEDDGGGGKTPPPPAGPAVPLGAAAAAEQGMLASRAVPSCHEVPLPGAPWLGPRVPRGPPARPLAPQGWGAEAAAEAGPSQAGARSGRTRLSPKAHVYVPAVAPRAAAVTCTHSGKQAEELWAHKGAPTTVMMRNVPYMYTRQMLIELLNRRGFAGRFDFLYLPADFVTKCNLGYSFVNLIHPDDAIRFVEVFDGFKEWDCGTNRHKSCVVDWGAIQGFRANVGRFKSKKIIRLDIPEEYKPVLFWKGIQIPFESFIRTSPCQQVEPA</sequence>
<dbReference type="InterPro" id="IPR007201">
    <property type="entry name" value="Mei2-like_Rrm_C"/>
</dbReference>
<dbReference type="EMBL" id="CAUYUJ010015981">
    <property type="protein sequence ID" value="CAK0860443.1"/>
    <property type="molecule type" value="Genomic_DNA"/>
</dbReference>
<evidence type="ECO:0000313" key="4">
    <source>
        <dbReference type="Proteomes" id="UP001189429"/>
    </source>
</evidence>
<evidence type="ECO:0000313" key="3">
    <source>
        <dbReference type="EMBL" id="CAK0860443.1"/>
    </source>
</evidence>
<keyword evidence="4" id="KW-1185">Reference proteome</keyword>
<feature type="compositionally biased region" description="Low complexity" evidence="1">
    <location>
        <begin position="93"/>
        <end position="113"/>
    </location>
</feature>
<feature type="domain" description="Mei2-like C-terminal RNA recognition motif" evidence="2">
    <location>
        <begin position="158"/>
        <end position="255"/>
    </location>
</feature>
<proteinExistence type="predicted"/>
<dbReference type="Pfam" id="PF04059">
    <property type="entry name" value="RRM_2"/>
    <property type="match status" value="1"/>
</dbReference>
<name>A0ABN9UM90_9DINO</name>
<protein>
    <recommendedName>
        <fullName evidence="2">Mei2-like C-terminal RNA recognition motif domain-containing protein</fullName>
    </recommendedName>
</protein>
<evidence type="ECO:0000259" key="2">
    <source>
        <dbReference type="Pfam" id="PF04059"/>
    </source>
</evidence>
<reference evidence="3" key="1">
    <citation type="submission" date="2023-10" db="EMBL/GenBank/DDBJ databases">
        <authorList>
            <person name="Chen Y."/>
            <person name="Shah S."/>
            <person name="Dougan E. K."/>
            <person name="Thang M."/>
            <person name="Chan C."/>
        </authorList>
    </citation>
    <scope>NUCLEOTIDE SEQUENCE [LARGE SCALE GENOMIC DNA]</scope>
</reference>
<comment type="caution">
    <text evidence="3">The sequence shown here is derived from an EMBL/GenBank/DDBJ whole genome shotgun (WGS) entry which is preliminary data.</text>
</comment>
<dbReference type="SUPFAM" id="SSF54928">
    <property type="entry name" value="RNA-binding domain, RBD"/>
    <property type="match status" value="1"/>
</dbReference>
<dbReference type="InterPro" id="IPR035979">
    <property type="entry name" value="RBD_domain_sf"/>
</dbReference>
<dbReference type="Proteomes" id="UP001189429">
    <property type="component" value="Unassembled WGS sequence"/>
</dbReference>